<dbReference type="SUPFAM" id="SSF57701">
    <property type="entry name" value="Zn2/Cys6 DNA-binding domain"/>
    <property type="match status" value="1"/>
</dbReference>
<dbReference type="GO" id="GO:0000981">
    <property type="term" value="F:DNA-binding transcription factor activity, RNA polymerase II-specific"/>
    <property type="evidence" value="ECO:0007669"/>
    <property type="project" value="InterPro"/>
</dbReference>
<evidence type="ECO:0000256" key="6">
    <source>
        <dbReference type="ARBA" id="ARBA00023242"/>
    </source>
</evidence>
<dbReference type="PROSITE" id="PS50048">
    <property type="entry name" value="ZN2_CY6_FUNGAL_2"/>
    <property type="match status" value="1"/>
</dbReference>
<dbReference type="EMBL" id="JAGTJQ010000013">
    <property type="protein sequence ID" value="KAH7014357.1"/>
    <property type="molecule type" value="Genomic_DNA"/>
</dbReference>
<evidence type="ECO:0000313" key="10">
    <source>
        <dbReference type="Proteomes" id="UP000756346"/>
    </source>
</evidence>
<dbReference type="Pfam" id="PF00172">
    <property type="entry name" value="Zn_clus"/>
    <property type="match status" value="1"/>
</dbReference>
<keyword evidence="2" id="KW-0862">Zinc</keyword>
<feature type="compositionally biased region" description="Low complexity" evidence="7">
    <location>
        <begin position="291"/>
        <end position="306"/>
    </location>
</feature>
<evidence type="ECO:0000256" key="7">
    <source>
        <dbReference type="SAM" id="MobiDB-lite"/>
    </source>
</evidence>
<keyword evidence="3" id="KW-0805">Transcription regulation</keyword>
<keyword evidence="5" id="KW-0804">Transcription</keyword>
<organism evidence="9 10">
    <name type="scientific">Microdochium trichocladiopsis</name>
    <dbReference type="NCBI Taxonomy" id="1682393"/>
    <lineage>
        <taxon>Eukaryota</taxon>
        <taxon>Fungi</taxon>
        <taxon>Dikarya</taxon>
        <taxon>Ascomycota</taxon>
        <taxon>Pezizomycotina</taxon>
        <taxon>Sordariomycetes</taxon>
        <taxon>Xylariomycetidae</taxon>
        <taxon>Xylariales</taxon>
        <taxon>Microdochiaceae</taxon>
        <taxon>Microdochium</taxon>
    </lineage>
</organism>
<feature type="region of interest" description="Disordered" evidence="7">
    <location>
        <begin position="278"/>
        <end position="320"/>
    </location>
</feature>
<feature type="domain" description="Zn(2)-C6 fungal-type" evidence="8">
    <location>
        <begin position="12"/>
        <end position="40"/>
    </location>
</feature>
<proteinExistence type="predicted"/>
<gene>
    <name evidence="9" type="ORF">B0I36DRAFT_369321</name>
</gene>
<dbReference type="GeneID" id="70189303"/>
<evidence type="ECO:0000256" key="2">
    <source>
        <dbReference type="ARBA" id="ARBA00022833"/>
    </source>
</evidence>
<dbReference type="PRINTS" id="PR00755">
    <property type="entry name" value="AFLATOXINBRP"/>
</dbReference>
<evidence type="ECO:0000313" key="9">
    <source>
        <dbReference type="EMBL" id="KAH7014357.1"/>
    </source>
</evidence>
<dbReference type="Gene3D" id="4.10.240.10">
    <property type="entry name" value="Zn(2)-C6 fungal-type DNA-binding domain"/>
    <property type="match status" value="1"/>
</dbReference>
<dbReference type="InterPro" id="IPR001138">
    <property type="entry name" value="Zn2Cys6_DnaBD"/>
</dbReference>
<keyword evidence="4" id="KW-0238">DNA-binding</keyword>
<sequence length="653" mass="72280">MVRKGSSKVRTGCLTCKSRKVKCDEAKPECQRCVRAGRACEGYAARHTGDPALIGWHRPRSLLASADDPAEARALQYYCTAAGPGMSGAIDPNFWSRLVYQFSSFEPAVRHSVVAISSLFEKLRRNPRGPMVVLEDSSLALNHYNAAIGQLRSSDNQPLIVLACVLFICIEVLQNNTAVAVQHCKHGIALLNDIAGRHGWIREYLIPIFRRMTLLPLLFGRFPDDFPLRLLPLEDPLPLSFAVLSDARDLLWDGMILSAHLVRLGEPYRQRVFASSPSSLASASSPPPPTTTRLSFSSTTSASESTPLPPALIPQQHQQEHQQKVPVPAHLLALQRQAHAFLDHWHALWHDLESRPRTAADHSNPARQLTRTMLRVRYEVCRIWAATAFDPAETAYDGYLDVFGRCIAQCSVFRTSLPPAWHAAKDHFKFMLEMGYAPILYFIAVKCRDLELRLQALQLMLFLSAPRESLWDVNLMYEKGLRIVEAEHGVVLDHEPRNSPAHPGPEVLRPALCPGLPPEEWRVGGYWADYTADEIVQPAMREVVGTIEEMTMLSDVVVAQGHGMRTDSQQQQLHGVRGAGSVSDGSSPLGSKGSPATTVSEGSIHHHAFVDAGRTTKLLALAPKPPNCGQVVPTRQQLEGIVDEVRALHDHVV</sequence>
<dbReference type="Proteomes" id="UP000756346">
    <property type="component" value="Unassembled WGS sequence"/>
</dbReference>
<dbReference type="InterPro" id="IPR036864">
    <property type="entry name" value="Zn2-C6_fun-type_DNA-bd_sf"/>
</dbReference>
<feature type="region of interest" description="Disordered" evidence="7">
    <location>
        <begin position="574"/>
        <end position="601"/>
    </location>
</feature>
<keyword evidence="1" id="KW-0479">Metal-binding</keyword>
<accession>A0A9P9BLR4</accession>
<dbReference type="GO" id="GO:0008270">
    <property type="term" value="F:zinc ion binding"/>
    <property type="evidence" value="ECO:0007669"/>
    <property type="project" value="InterPro"/>
</dbReference>
<dbReference type="RefSeq" id="XP_046005324.1">
    <property type="nucleotide sequence ID" value="XM_046159757.1"/>
</dbReference>
<evidence type="ECO:0000256" key="5">
    <source>
        <dbReference type="ARBA" id="ARBA00023163"/>
    </source>
</evidence>
<dbReference type="GO" id="GO:0003677">
    <property type="term" value="F:DNA binding"/>
    <property type="evidence" value="ECO:0007669"/>
    <property type="project" value="UniProtKB-KW"/>
</dbReference>
<evidence type="ECO:0000259" key="8">
    <source>
        <dbReference type="PROSITE" id="PS50048"/>
    </source>
</evidence>
<dbReference type="PROSITE" id="PS00463">
    <property type="entry name" value="ZN2_CY6_FUNGAL_1"/>
    <property type="match status" value="1"/>
</dbReference>
<evidence type="ECO:0000256" key="1">
    <source>
        <dbReference type="ARBA" id="ARBA00022723"/>
    </source>
</evidence>
<dbReference type="InterPro" id="IPR052360">
    <property type="entry name" value="Transcr_Regulatory_Proteins"/>
</dbReference>
<dbReference type="OrthoDB" id="2593732at2759"/>
<name>A0A9P9BLR4_9PEZI</name>
<comment type="caution">
    <text evidence="9">The sequence shown here is derived from an EMBL/GenBank/DDBJ whole genome shotgun (WGS) entry which is preliminary data.</text>
</comment>
<dbReference type="InterPro" id="IPR021858">
    <property type="entry name" value="Fun_TF"/>
</dbReference>
<dbReference type="AlphaFoldDB" id="A0A9P9BLR4"/>
<keyword evidence="10" id="KW-1185">Reference proteome</keyword>
<dbReference type="PANTHER" id="PTHR36206:SF16">
    <property type="entry name" value="TRANSCRIPTION FACTOR DOMAIN-CONTAINING PROTEIN-RELATED"/>
    <property type="match status" value="1"/>
</dbReference>
<dbReference type="PANTHER" id="PTHR36206">
    <property type="entry name" value="ASPERCRYPTIN BIOSYNTHESIS CLUSTER-SPECIFIC TRANSCRIPTION REGULATOR ATNN-RELATED"/>
    <property type="match status" value="1"/>
</dbReference>
<dbReference type="SMART" id="SM00066">
    <property type="entry name" value="GAL4"/>
    <property type="match status" value="1"/>
</dbReference>
<evidence type="ECO:0000256" key="3">
    <source>
        <dbReference type="ARBA" id="ARBA00023015"/>
    </source>
</evidence>
<dbReference type="Pfam" id="PF11951">
    <property type="entry name" value="Fungal_trans_2"/>
    <property type="match status" value="1"/>
</dbReference>
<evidence type="ECO:0000256" key="4">
    <source>
        <dbReference type="ARBA" id="ARBA00023125"/>
    </source>
</evidence>
<dbReference type="CDD" id="cd00067">
    <property type="entry name" value="GAL4"/>
    <property type="match status" value="1"/>
</dbReference>
<reference evidence="9" key="1">
    <citation type="journal article" date="2021" name="Nat. Commun.">
        <title>Genetic determinants of endophytism in the Arabidopsis root mycobiome.</title>
        <authorList>
            <person name="Mesny F."/>
            <person name="Miyauchi S."/>
            <person name="Thiergart T."/>
            <person name="Pickel B."/>
            <person name="Atanasova L."/>
            <person name="Karlsson M."/>
            <person name="Huettel B."/>
            <person name="Barry K.W."/>
            <person name="Haridas S."/>
            <person name="Chen C."/>
            <person name="Bauer D."/>
            <person name="Andreopoulos W."/>
            <person name="Pangilinan J."/>
            <person name="LaButti K."/>
            <person name="Riley R."/>
            <person name="Lipzen A."/>
            <person name="Clum A."/>
            <person name="Drula E."/>
            <person name="Henrissat B."/>
            <person name="Kohler A."/>
            <person name="Grigoriev I.V."/>
            <person name="Martin F.M."/>
            <person name="Hacquard S."/>
        </authorList>
    </citation>
    <scope>NUCLEOTIDE SEQUENCE</scope>
    <source>
        <strain evidence="9">MPI-CAGE-CH-0230</strain>
    </source>
</reference>
<keyword evidence="6" id="KW-0539">Nucleus</keyword>
<feature type="compositionally biased region" description="Polar residues" evidence="7">
    <location>
        <begin position="583"/>
        <end position="601"/>
    </location>
</feature>
<protein>
    <recommendedName>
        <fullName evidence="8">Zn(2)-C6 fungal-type domain-containing protein</fullName>
    </recommendedName>
</protein>